<evidence type="ECO:0000256" key="6">
    <source>
        <dbReference type="ARBA" id="ARBA00023134"/>
    </source>
</evidence>
<comment type="caution">
    <text evidence="12">The sequence shown here is derived from an EMBL/GenBank/DDBJ whole genome shotgun (WGS) entry which is preliminary data.</text>
</comment>
<dbReference type="InterPro" id="IPR008280">
    <property type="entry name" value="Tub_FtsZ_C"/>
</dbReference>
<keyword evidence="13" id="KW-1185">Reference proteome</keyword>
<dbReference type="FunFam" id="3.30.1330.20:FF:000010">
    <property type="entry name" value="Cell division protein FtsZ 1, chloroplastic"/>
    <property type="match status" value="1"/>
</dbReference>
<evidence type="ECO:0000313" key="12">
    <source>
        <dbReference type="EMBL" id="KAK9827844.1"/>
    </source>
</evidence>
<dbReference type="Gene3D" id="3.40.50.1440">
    <property type="entry name" value="Tubulin/FtsZ, GTPase domain"/>
    <property type="match status" value="1"/>
</dbReference>
<dbReference type="InterPro" id="IPR036525">
    <property type="entry name" value="Tubulin/FtsZ_GTPase_sf"/>
</dbReference>
<dbReference type="CDD" id="cd02201">
    <property type="entry name" value="FtsZ_type1"/>
    <property type="match status" value="1"/>
</dbReference>
<dbReference type="InterPro" id="IPR045061">
    <property type="entry name" value="FtsZ/CetZ"/>
</dbReference>
<dbReference type="Gene3D" id="3.30.1330.20">
    <property type="entry name" value="Tubulin/FtsZ, C-terminal domain"/>
    <property type="match status" value="1"/>
</dbReference>
<evidence type="ECO:0000256" key="1">
    <source>
        <dbReference type="ARBA" id="ARBA00004496"/>
    </source>
</evidence>
<dbReference type="FunFam" id="3.40.50.1440:FF:000023">
    <property type="entry name" value="Cell division protein FtsZ"/>
    <property type="match status" value="1"/>
</dbReference>
<keyword evidence="8" id="KW-0131">Cell cycle</keyword>
<keyword evidence="6" id="KW-0342">GTP-binding</keyword>
<keyword evidence="5" id="KW-0547">Nucleotide-binding</keyword>
<dbReference type="PROSITE" id="PS01135">
    <property type="entry name" value="FTSZ_2"/>
    <property type="match status" value="1"/>
</dbReference>
<dbReference type="GO" id="GO:0005525">
    <property type="term" value="F:GTP binding"/>
    <property type="evidence" value="ECO:0007669"/>
    <property type="project" value="UniProtKB-KW"/>
</dbReference>
<dbReference type="InterPro" id="IPR018316">
    <property type="entry name" value="Tubulin/FtsZ_2-layer-sand-dom"/>
</dbReference>
<keyword evidence="4" id="KW-0132">Cell division</keyword>
<dbReference type="Proteomes" id="UP001438707">
    <property type="component" value="Unassembled WGS sequence"/>
</dbReference>
<keyword evidence="7" id="KW-0717">Septation</keyword>
<feature type="domain" description="Tubulin/FtsZ GTPase" evidence="10">
    <location>
        <begin position="82"/>
        <end position="274"/>
    </location>
</feature>
<feature type="region of interest" description="Disordered" evidence="9">
    <location>
        <begin position="38"/>
        <end position="60"/>
    </location>
</feature>
<evidence type="ECO:0008006" key="14">
    <source>
        <dbReference type="Google" id="ProtNLM"/>
    </source>
</evidence>
<dbReference type="InterPro" id="IPR000158">
    <property type="entry name" value="Cell_div_FtsZ"/>
</dbReference>
<dbReference type="Pfam" id="PF12327">
    <property type="entry name" value="FtsZ_C"/>
    <property type="match status" value="1"/>
</dbReference>
<feature type="domain" description="Tubulin/FtsZ 2-layer sandwich" evidence="11">
    <location>
        <begin position="276"/>
        <end position="393"/>
    </location>
</feature>
<dbReference type="InterPro" id="IPR003008">
    <property type="entry name" value="Tubulin_FtsZ_GTPase"/>
</dbReference>
<dbReference type="InterPro" id="IPR020805">
    <property type="entry name" value="Cell_div_FtsZ_CS"/>
</dbReference>
<dbReference type="SMART" id="SM00865">
    <property type="entry name" value="Tubulin_C"/>
    <property type="match status" value="1"/>
</dbReference>
<dbReference type="GO" id="GO:0003924">
    <property type="term" value="F:GTPase activity"/>
    <property type="evidence" value="ECO:0007669"/>
    <property type="project" value="InterPro"/>
</dbReference>
<comment type="similarity">
    <text evidence="2">Belongs to the FtsZ family.</text>
</comment>
<accession>A0AAW1R2I8</accession>
<dbReference type="Pfam" id="PF00091">
    <property type="entry name" value="Tubulin"/>
    <property type="match status" value="1"/>
</dbReference>
<evidence type="ECO:0000256" key="8">
    <source>
        <dbReference type="ARBA" id="ARBA00023306"/>
    </source>
</evidence>
<gene>
    <name evidence="12" type="ORF">WJX74_005165</name>
</gene>
<dbReference type="SUPFAM" id="SSF55307">
    <property type="entry name" value="Tubulin C-terminal domain-like"/>
    <property type="match status" value="1"/>
</dbReference>
<dbReference type="SMART" id="SM00864">
    <property type="entry name" value="Tubulin"/>
    <property type="match status" value="1"/>
</dbReference>
<organism evidence="12 13">
    <name type="scientific">Apatococcus lobatus</name>
    <dbReference type="NCBI Taxonomy" id="904363"/>
    <lineage>
        <taxon>Eukaryota</taxon>
        <taxon>Viridiplantae</taxon>
        <taxon>Chlorophyta</taxon>
        <taxon>core chlorophytes</taxon>
        <taxon>Trebouxiophyceae</taxon>
        <taxon>Chlorellales</taxon>
        <taxon>Chlorellaceae</taxon>
        <taxon>Apatococcus</taxon>
    </lineage>
</organism>
<evidence type="ECO:0000259" key="10">
    <source>
        <dbReference type="SMART" id="SM00864"/>
    </source>
</evidence>
<reference evidence="12 13" key="1">
    <citation type="journal article" date="2024" name="Nat. Commun.">
        <title>Phylogenomics reveals the evolutionary origins of lichenization in chlorophyte algae.</title>
        <authorList>
            <person name="Puginier C."/>
            <person name="Libourel C."/>
            <person name="Otte J."/>
            <person name="Skaloud P."/>
            <person name="Haon M."/>
            <person name="Grisel S."/>
            <person name="Petersen M."/>
            <person name="Berrin J.G."/>
            <person name="Delaux P.M."/>
            <person name="Dal Grande F."/>
            <person name="Keller J."/>
        </authorList>
    </citation>
    <scope>NUCLEOTIDE SEQUENCE [LARGE SCALE GENOMIC DNA]</scope>
    <source>
        <strain evidence="12 13">SAG 2145</strain>
    </source>
</reference>
<evidence type="ECO:0000256" key="4">
    <source>
        <dbReference type="ARBA" id="ARBA00022618"/>
    </source>
</evidence>
<evidence type="ECO:0000256" key="2">
    <source>
        <dbReference type="ARBA" id="ARBA00009690"/>
    </source>
</evidence>
<dbReference type="SUPFAM" id="SSF52490">
    <property type="entry name" value="Tubulin nucleotide-binding domain-like"/>
    <property type="match status" value="1"/>
</dbReference>
<dbReference type="GO" id="GO:0032153">
    <property type="term" value="C:cell division site"/>
    <property type="evidence" value="ECO:0007669"/>
    <property type="project" value="TreeGrafter"/>
</dbReference>
<dbReference type="NCBIfam" id="TIGR00065">
    <property type="entry name" value="ftsZ"/>
    <property type="match status" value="1"/>
</dbReference>
<sequence>MSLPLQQSVQFQTQHSGRPIPARAELTTCLRHISRAARKLQQPAGPTQVQQAYHSRPAKRSRASHITCSYGNGFGAIGGDARIKVIGVGGGGGNAVNRMIQSGLQGVEFWAVNTDAQALENSSAMNKLQLGIELTRGLGTGGKGELGEQAAQESHDQLGQAVSNADMVFITAGMGGGTGTGAAPVVARLSKDMGILTVGVVTYPFTFEGRRRAKHAAEGIETLRKNVDTLIVIPNDRLLDVVGEGTPLMDSFMLADDVLRQGVQGISDIITIAGLVNVDFADVKAIMCNSGTAMLGVGVSSGKNRAEEAAQAATSAPLIERSIERATGIVYNITGGKDLTLQEVNRVSEVVTSLADPSANVIFGAVIDDQYEGEVHVTIIATGFNPTFEENILQGKAVLETPTPAPVMATNGGTIGAGSSGGNTSNLPWNRNRSNAGSGYLGRSLLGDWPAPGISPCHLSVSNVPAQSQLQGQAHHRSYRTHLVGSDRTVCKGPFSPEHSQVELKEMSQVTKAYSALESANLPAALKAQAAACLFSLDPPANEHLANLILANPTSELLPSAFEQLLQRHEAGASSSGAGKCAVLVIVPVSMQNKSPKTKYELSFAVHPPFQTLLNEIDGLPTDVSLNGVKYTLETNSVTVTEASWNATRSRNDVLELEVRFKPPKPLSAFTNQEGRDLLMASNHHREELGAFPKATVNEAELLDQNVQALTGLRTVEDLLQHLGTELALRCLRMEPRLQTKEYAKRELISPLLYVAAILAGELSIAAEARTDGPEATGRIDFVVLLKQYAISILEGKLHETLAEHEGQLFASMYSCREEYMRLELGKRKRAEDPMKEVPSAGILSNGTKYLFYKYHHHGPPGLQCSPLMVLNLSKSIKAKVAQQEAMDILATMIQLFKDQISALEGFNVSQSVP</sequence>
<dbReference type="InterPro" id="IPR037103">
    <property type="entry name" value="Tubulin/FtsZ-like_C"/>
</dbReference>
<keyword evidence="3" id="KW-0963">Cytoplasm</keyword>
<dbReference type="PANTHER" id="PTHR30314">
    <property type="entry name" value="CELL DIVISION PROTEIN FTSZ-RELATED"/>
    <property type="match status" value="1"/>
</dbReference>
<proteinExistence type="inferred from homology"/>
<dbReference type="GO" id="GO:0010020">
    <property type="term" value="P:chloroplast fission"/>
    <property type="evidence" value="ECO:0007669"/>
    <property type="project" value="TreeGrafter"/>
</dbReference>
<feature type="compositionally biased region" description="Polar residues" evidence="9">
    <location>
        <begin position="44"/>
        <end position="53"/>
    </location>
</feature>
<name>A0AAW1R2I8_9CHLO</name>
<dbReference type="EMBL" id="JALJOS010000017">
    <property type="protein sequence ID" value="KAK9827844.1"/>
    <property type="molecule type" value="Genomic_DNA"/>
</dbReference>
<dbReference type="PANTHER" id="PTHR30314:SF23">
    <property type="entry name" value="PLASTID DIVISION PROTEIN FTSZ"/>
    <property type="match status" value="1"/>
</dbReference>
<dbReference type="PRINTS" id="PR00423">
    <property type="entry name" value="CELLDVISFTSZ"/>
</dbReference>
<dbReference type="HAMAP" id="MF_00909">
    <property type="entry name" value="FtsZ"/>
    <property type="match status" value="1"/>
</dbReference>
<evidence type="ECO:0000256" key="7">
    <source>
        <dbReference type="ARBA" id="ARBA00023210"/>
    </source>
</evidence>
<dbReference type="InterPro" id="IPR024757">
    <property type="entry name" value="FtsZ_C"/>
</dbReference>
<comment type="subcellular location">
    <subcellularLocation>
        <location evidence="1">Cytoplasm</location>
    </subcellularLocation>
</comment>
<evidence type="ECO:0000259" key="11">
    <source>
        <dbReference type="SMART" id="SM00865"/>
    </source>
</evidence>
<evidence type="ECO:0000256" key="5">
    <source>
        <dbReference type="ARBA" id="ARBA00022741"/>
    </source>
</evidence>
<evidence type="ECO:0000256" key="9">
    <source>
        <dbReference type="SAM" id="MobiDB-lite"/>
    </source>
</evidence>
<evidence type="ECO:0000313" key="13">
    <source>
        <dbReference type="Proteomes" id="UP001438707"/>
    </source>
</evidence>
<dbReference type="AlphaFoldDB" id="A0AAW1R2I8"/>
<dbReference type="GO" id="GO:0009507">
    <property type="term" value="C:chloroplast"/>
    <property type="evidence" value="ECO:0007669"/>
    <property type="project" value="TreeGrafter"/>
</dbReference>
<dbReference type="GO" id="GO:0051301">
    <property type="term" value="P:cell division"/>
    <property type="evidence" value="ECO:0007669"/>
    <property type="project" value="UniProtKB-KW"/>
</dbReference>
<protein>
    <recommendedName>
        <fullName evidence="14">Cell division protein FtsZ</fullName>
    </recommendedName>
</protein>
<evidence type="ECO:0000256" key="3">
    <source>
        <dbReference type="ARBA" id="ARBA00022490"/>
    </source>
</evidence>